<dbReference type="InterPro" id="IPR025538">
    <property type="entry name" value="DUF4424"/>
</dbReference>
<dbReference type="NCBIfam" id="NF047619">
    <property type="entry name" value="NADase_discoid"/>
    <property type="match status" value="1"/>
</dbReference>
<evidence type="ECO:0000259" key="3">
    <source>
        <dbReference type="Pfam" id="PF25302"/>
    </source>
</evidence>
<dbReference type="Pfam" id="PF25302">
    <property type="entry name" value="NADase_transloc"/>
    <property type="match status" value="1"/>
</dbReference>
<dbReference type="Pfam" id="PF14415">
    <property type="entry name" value="DUF4424"/>
    <property type="match status" value="1"/>
</dbReference>
<evidence type="ECO:0000259" key="2">
    <source>
        <dbReference type="Pfam" id="PF14415"/>
    </source>
</evidence>
<dbReference type="EMBL" id="JAENIM010000039">
    <property type="protein sequence ID" value="MBK1791156.1"/>
    <property type="molecule type" value="Genomic_DNA"/>
</dbReference>
<feature type="signal peptide" evidence="1">
    <location>
        <begin position="1"/>
        <end position="21"/>
    </location>
</feature>
<protein>
    <recommendedName>
        <fullName evidence="6">DUF4139 domain-containing protein</fullName>
    </recommendedName>
</protein>
<sequence>MKLLALLAMIVPFAAVVDVQANGGGYHVGLDFSGQVTPFTPVGVEQVQILDETLSIVLKADYAEVNVRYVMENVSEKSAKVKFGFPAEDVKSSYNWIYSFESGQQTKLEPVTEVKYCRNYQVKLNGKELRSTYIHEPFNDAKKVAEHPSMEPFLGIKGWLVSEMKVAKGAQVVLEISYLSEYDSDYSYVSEDARKEALSFKYRLSTGAVWHGPIKQGRVKLSLDGVSPQEFKIVSPVNCFVRHGETWVWEFESLEPTLANDIEIHVSEPYNAYCVNLDANGYYRQYREKFYKWTTTYKVQASSQLADANGYSYSADNLHTNQGEKSFAWSEGVDGHGIGEVLDFTLNKEIELDSVLVENGYTRSEELFLSNSRVKDVTFVVNGKEEFKRTLLDRRREQRIDLSECKTKMKTIQLRIDSVYPGSKYEDTCLSDVSFLGKLKAAPEQYGAR</sequence>
<keyword evidence="5" id="KW-1185">Reference proteome</keyword>
<dbReference type="RefSeq" id="WP_200311170.1">
    <property type="nucleotide sequence ID" value="NZ_JAENIM010000039.1"/>
</dbReference>
<comment type="caution">
    <text evidence="4">The sequence shown here is derived from an EMBL/GenBank/DDBJ whole genome shotgun (WGS) entry which is preliminary data.</text>
</comment>
<organism evidence="4 5">
    <name type="scientific">Persicirhabdus sediminis</name>
    <dbReference type="NCBI Taxonomy" id="454144"/>
    <lineage>
        <taxon>Bacteria</taxon>
        <taxon>Pseudomonadati</taxon>
        <taxon>Verrucomicrobiota</taxon>
        <taxon>Verrucomicrobiia</taxon>
        <taxon>Verrucomicrobiales</taxon>
        <taxon>Verrucomicrobiaceae</taxon>
        <taxon>Persicirhabdus</taxon>
    </lineage>
</organism>
<evidence type="ECO:0008006" key="6">
    <source>
        <dbReference type="Google" id="ProtNLM"/>
    </source>
</evidence>
<dbReference type="Gene3D" id="2.60.40.3680">
    <property type="match status" value="1"/>
</dbReference>
<reference evidence="4" key="1">
    <citation type="submission" date="2021-01" db="EMBL/GenBank/DDBJ databases">
        <title>Modified the classification status of verrucomicrobia.</title>
        <authorList>
            <person name="Feng X."/>
        </authorList>
    </citation>
    <scope>NUCLEOTIDE SEQUENCE</scope>
    <source>
        <strain evidence="4">_KCTC 22039</strain>
    </source>
</reference>
<feature type="domain" description="NAD glycohydrolase translocation F5/8 type C" evidence="3">
    <location>
        <begin position="291"/>
        <end position="435"/>
    </location>
</feature>
<feature type="domain" description="DUF4424" evidence="2">
    <location>
        <begin position="45"/>
        <end position="132"/>
    </location>
</feature>
<dbReference type="AlphaFoldDB" id="A0A8J7SJJ3"/>
<evidence type="ECO:0000313" key="4">
    <source>
        <dbReference type="EMBL" id="MBK1791156.1"/>
    </source>
</evidence>
<dbReference type="Proteomes" id="UP000624703">
    <property type="component" value="Unassembled WGS sequence"/>
</dbReference>
<evidence type="ECO:0000313" key="5">
    <source>
        <dbReference type="Proteomes" id="UP000624703"/>
    </source>
</evidence>
<dbReference type="InterPro" id="IPR057561">
    <property type="entry name" value="NADase_transloc"/>
</dbReference>
<proteinExistence type="predicted"/>
<accession>A0A8J7SJJ3</accession>
<name>A0A8J7SJJ3_9BACT</name>
<keyword evidence="1" id="KW-0732">Signal</keyword>
<feature type="chain" id="PRO_5035253066" description="DUF4139 domain-containing protein" evidence="1">
    <location>
        <begin position="22"/>
        <end position="449"/>
    </location>
</feature>
<gene>
    <name evidence="4" type="ORF">JIN82_08330</name>
</gene>
<evidence type="ECO:0000256" key="1">
    <source>
        <dbReference type="SAM" id="SignalP"/>
    </source>
</evidence>